<organism evidence="1">
    <name type="scientific">viral metagenome</name>
    <dbReference type="NCBI Taxonomy" id="1070528"/>
    <lineage>
        <taxon>unclassified sequences</taxon>
        <taxon>metagenomes</taxon>
        <taxon>organismal metagenomes</taxon>
    </lineage>
</organism>
<accession>A0A6C0BVA9</accession>
<name>A0A6C0BVA9_9ZZZZ</name>
<dbReference type="EMBL" id="MN739248">
    <property type="protein sequence ID" value="QHS95348.1"/>
    <property type="molecule type" value="Genomic_DNA"/>
</dbReference>
<proteinExistence type="predicted"/>
<dbReference type="AlphaFoldDB" id="A0A6C0BVA9"/>
<reference evidence="1" key="1">
    <citation type="journal article" date="2020" name="Nature">
        <title>Giant virus diversity and host interactions through global metagenomics.</title>
        <authorList>
            <person name="Schulz F."/>
            <person name="Roux S."/>
            <person name="Paez-Espino D."/>
            <person name="Jungbluth S."/>
            <person name="Walsh D.A."/>
            <person name="Denef V.J."/>
            <person name="McMahon K.D."/>
            <person name="Konstantinidis K.T."/>
            <person name="Eloe-Fadrosh E.A."/>
            <person name="Kyrpides N.C."/>
            <person name="Woyke T."/>
        </authorList>
    </citation>
    <scope>NUCLEOTIDE SEQUENCE</scope>
    <source>
        <strain evidence="1">GVMAG-M-3300018428-35</strain>
    </source>
</reference>
<evidence type="ECO:0000313" key="1">
    <source>
        <dbReference type="EMBL" id="QHS95348.1"/>
    </source>
</evidence>
<protein>
    <submittedName>
        <fullName evidence="1">Uncharacterized protein</fullName>
    </submittedName>
</protein>
<sequence>MCDSEMDYSLVIEFEKLTVEELKYTLQILYHSSSECFVDIENLADEVIIRLVKCRYNIREKQNKNLKQLIVSTFETLKSISHFMEFPSERIQIIYDNYHKYMHGIESPVASPVLSPKIEEDKLPKIMNKVQKVKVPKIMKKAK</sequence>